<accession>A0A645CXL3</accession>
<proteinExistence type="predicted"/>
<sequence>MLFAGLRHEDKELTLEEVGDLIDFDNLEEVTTKLGDAMQGLK</sequence>
<name>A0A645CXL3_9ZZZZ</name>
<organism evidence="1">
    <name type="scientific">bioreactor metagenome</name>
    <dbReference type="NCBI Taxonomy" id="1076179"/>
    <lineage>
        <taxon>unclassified sequences</taxon>
        <taxon>metagenomes</taxon>
        <taxon>ecological metagenomes</taxon>
    </lineage>
</organism>
<dbReference type="EMBL" id="VSSQ01030960">
    <property type="protein sequence ID" value="MPM81674.1"/>
    <property type="molecule type" value="Genomic_DNA"/>
</dbReference>
<comment type="caution">
    <text evidence="1">The sequence shown here is derived from an EMBL/GenBank/DDBJ whole genome shotgun (WGS) entry which is preliminary data.</text>
</comment>
<protein>
    <submittedName>
        <fullName evidence="1">Uncharacterized protein</fullName>
    </submittedName>
</protein>
<evidence type="ECO:0000313" key="1">
    <source>
        <dbReference type="EMBL" id="MPM81674.1"/>
    </source>
</evidence>
<dbReference type="AlphaFoldDB" id="A0A645CXL3"/>
<gene>
    <name evidence="1" type="ORF">SDC9_128731</name>
</gene>
<reference evidence="1" key="1">
    <citation type="submission" date="2019-08" db="EMBL/GenBank/DDBJ databases">
        <authorList>
            <person name="Kucharzyk K."/>
            <person name="Murdoch R.W."/>
            <person name="Higgins S."/>
            <person name="Loffler F."/>
        </authorList>
    </citation>
    <scope>NUCLEOTIDE SEQUENCE</scope>
</reference>